<reference evidence="2" key="1">
    <citation type="submission" date="2016-10" db="EMBL/GenBank/DDBJ databases">
        <authorList>
            <person name="Varghese N."/>
            <person name="Submissions S."/>
        </authorList>
    </citation>
    <scope>NUCLEOTIDE SEQUENCE [LARGE SCALE GENOMIC DNA]</scope>
    <source>
        <strain evidence="2">ATCC 43811</strain>
    </source>
</reference>
<dbReference type="EMBL" id="FOKY01000001">
    <property type="protein sequence ID" value="SFB72290.1"/>
    <property type="molecule type" value="Genomic_DNA"/>
</dbReference>
<name>A0A1I1DHR2_BREAD</name>
<proteinExistence type="predicted"/>
<evidence type="ECO:0000313" key="1">
    <source>
        <dbReference type="EMBL" id="SFB72290.1"/>
    </source>
</evidence>
<gene>
    <name evidence="1" type="ORF">SAMN02745150_00489</name>
</gene>
<organism evidence="1 2">
    <name type="scientific">Brevinema andersonii</name>
    <dbReference type="NCBI Taxonomy" id="34097"/>
    <lineage>
        <taxon>Bacteria</taxon>
        <taxon>Pseudomonadati</taxon>
        <taxon>Spirochaetota</taxon>
        <taxon>Spirochaetia</taxon>
        <taxon>Brevinematales</taxon>
        <taxon>Brevinemataceae</taxon>
        <taxon>Brevinema</taxon>
    </lineage>
</organism>
<keyword evidence="2" id="KW-1185">Reference proteome</keyword>
<accession>A0A1I1DHR2</accession>
<protein>
    <submittedName>
        <fullName evidence="1">Uncharacterized protein</fullName>
    </submittedName>
</protein>
<dbReference type="STRING" id="34097.SAMN02745150_00489"/>
<dbReference type="Proteomes" id="UP000240042">
    <property type="component" value="Unassembled WGS sequence"/>
</dbReference>
<evidence type="ECO:0000313" key="2">
    <source>
        <dbReference type="Proteomes" id="UP000240042"/>
    </source>
</evidence>
<dbReference type="AlphaFoldDB" id="A0A1I1DHR2"/>
<sequence>MKYLDLECVLELLSVNNLMAHVGQIKVLWGLLAIGCYNHKGNYTTINLTIEDGKVLYNLGLQRAIAIKGLGHLNFEQCLVRKDVKENNLRMLQTYKIDNNL</sequence>
<dbReference type="RefSeq" id="WP_092318167.1">
    <property type="nucleotide sequence ID" value="NZ_FOKY01000001.1"/>
</dbReference>